<evidence type="ECO:0000313" key="5">
    <source>
        <dbReference type="Proteomes" id="UP000438448"/>
    </source>
</evidence>
<dbReference type="InterPro" id="IPR011965">
    <property type="entry name" value="PaaX_trns_reg"/>
</dbReference>
<evidence type="ECO:0008006" key="6">
    <source>
        <dbReference type="Google" id="ProtNLM"/>
    </source>
</evidence>
<feature type="domain" description="Transcriptional repressor PaaX-like C-terminal" evidence="2">
    <location>
        <begin position="164"/>
        <end position="246"/>
    </location>
</feature>
<dbReference type="Pfam" id="PF08223">
    <property type="entry name" value="PaaX_C"/>
    <property type="match status" value="1"/>
</dbReference>
<accession>A0A7K0D954</accession>
<dbReference type="AlphaFoldDB" id="A0A7K0D954"/>
<feature type="domain" description="Transcriptional repressor PaaX-like N-terminal" evidence="1">
    <location>
        <begin position="2"/>
        <end position="58"/>
    </location>
</feature>
<proteinExistence type="predicted"/>
<dbReference type="InterPro" id="IPR048846">
    <property type="entry name" value="PaaX-like_central"/>
</dbReference>
<name>A0A7K0D954_9NOCA</name>
<evidence type="ECO:0000259" key="3">
    <source>
        <dbReference type="Pfam" id="PF20803"/>
    </source>
</evidence>
<dbReference type="PANTHER" id="PTHR30319:SF1">
    <property type="entry name" value="TRANSCRIPTIONAL REPRESSOR PAAX"/>
    <property type="match status" value="1"/>
</dbReference>
<protein>
    <recommendedName>
        <fullName evidence="6">PaaX family transcriptional regulator</fullName>
    </recommendedName>
</protein>
<dbReference type="InterPro" id="IPR013225">
    <property type="entry name" value="PaaX_C"/>
</dbReference>
<dbReference type="PIRSF" id="PIRSF020623">
    <property type="entry name" value="PaaX"/>
    <property type="match status" value="1"/>
</dbReference>
<dbReference type="Gene3D" id="3.30.70.2650">
    <property type="match status" value="1"/>
</dbReference>
<dbReference type="Pfam" id="PF07848">
    <property type="entry name" value="PaaX"/>
    <property type="match status" value="1"/>
</dbReference>
<dbReference type="Gene3D" id="1.10.10.10">
    <property type="entry name" value="Winged helix-like DNA-binding domain superfamily/Winged helix DNA-binding domain"/>
    <property type="match status" value="1"/>
</dbReference>
<keyword evidence="5" id="KW-1185">Reference proteome</keyword>
<feature type="domain" description="Transcriptional repressor PaaX-like central Cas2-like" evidence="3">
    <location>
        <begin position="80"/>
        <end position="152"/>
    </location>
</feature>
<dbReference type="Pfam" id="PF20803">
    <property type="entry name" value="PaaX_M"/>
    <property type="match status" value="1"/>
</dbReference>
<dbReference type="Proteomes" id="UP000438448">
    <property type="component" value="Unassembled WGS sequence"/>
</dbReference>
<dbReference type="InterPro" id="IPR036388">
    <property type="entry name" value="WH-like_DNA-bd_sf"/>
</dbReference>
<evidence type="ECO:0000259" key="2">
    <source>
        <dbReference type="Pfam" id="PF08223"/>
    </source>
</evidence>
<gene>
    <name evidence="4" type="ORF">NRB20_53700</name>
</gene>
<dbReference type="GO" id="GO:0006351">
    <property type="term" value="P:DNA-templated transcription"/>
    <property type="evidence" value="ECO:0007669"/>
    <property type="project" value="InterPro"/>
</dbReference>
<evidence type="ECO:0000313" key="4">
    <source>
        <dbReference type="EMBL" id="MQY22257.1"/>
    </source>
</evidence>
<evidence type="ECO:0000259" key="1">
    <source>
        <dbReference type="Pfam" id="PF07848"/>
    </source>
</evidence>
<sequence>MLGEYVAPENSTVPQAILVKALGALGHSPAAVRQAISRSAREGALTTTRRGGGAVVELREQARVMLLRGAKALDTPADDTDWDGLWSVFVVRTQGQDQRSRYRLRTSMLLEGLGYLGNGVWLAPHRRFHDEILSALSAEPGTEVTVLSSRIEHPEVLDVVERAWDLDAIAQRYDRFIDEFDQRAPTTDQEFFAAWTELVHAWRECVITEPGLPAEVLRPDWPRDRGRELVVARRATWRAPAHAFFTTLAENTAQ</sequence>
<comment type="caution">
    <text evidence="4">The sequence shown here is derived from an EMBL/GenBank/DDBJ whole genome shotgun (WGS) entry which is preliminary data.</text>
</comment>
<dbReference type="EMBL" id="WEGK01000012">
    <property type="protein sequence ID" value="MQY22257.1"/>
    <property type="molecule type" value="Genomic_DNA"/>
</dbReference>
<dbReference type="InterPro" id="IPR012906">
    <property type="entry name" value="PaaX-like_N"/>
</dbReference>
<organism evidence="4 5">
    <name type="scientific">Nocardia macrotermitis</name>
    <dbReference type="NCBI Taxonomy" id="2585198"/>
    <lineage>
        <taxon>Bacteria</taxon>
        <taxon>Bacillati</taxon>
        <taxon>Actinomycetota</taxon>
        <taxon>Actinomycetes</taxon>
        <taxon>Mycobacteriales</taxon>
        <taxon>Nocardiaceae</taxon>
        <taxon>Nocardia</taxon>
    </lineage>
</organism>
<reference evidence="4 5" key="1">
    <citation type="submission" date="2019-10" db="EMBL/GenBank/DDBJ databases">
        <title>Nocardia macrotermitis sp. nov. and Nocardia aurantia sp. nov., isolated from the gut of fungus growing-termite Macrotermes natalensis.</title>
        <authorList>
            <person name="Benndorf R."/>
            <person name="Schwitalla J."/>
            <person name="Martin K."/>
            <person name="De Beer W."/>
            <person name="Kaster A.-K."/>
            <person name="Vollmers J."/>
            <person name="Poulsen M."/>
            <person name="Beemelmanns C."/>
        </authorList>
    </citation>
    <scope>NUCLEOTIDE SEQUENCE [LARGE SCALE GENOMIC DNA]</scope>
    <source>
        <strain evidence="4 5">RB20</strain>
    </source>
</reference>
<dbReference type="PANTHER" id="PTHR30319">
    <property type="entry name" value="PHENYLACETIC ACID REGULATOR-RELATED TRANSCRIPTIONAL REPRESSOR"/>
    <property type="match status" value="1"/>
</dbReference>